<feature type="transmembrane region" description="Helical" evidence="1">
    <location>
        <begin position="105"/>
        <end position="127"/>
    </location>
</feature>
<dbReference type="RefSeq" id="WP_345042535.1">
    <property type="nucleotide sequence ID" value="NZ_BAABED010000001.1"/>
</dbReference>
<keyword evidence="1" id="KW-0812">Transmembrane</keyword>
<reference evidence="2 3" key="1">
    <citation type="submission" date="2024-09" db="EMBL/GenBank/DDBJ databases">
        <authorList>
            <person name="Sun Q."/>
            <person name="Mori K."/>
        </authorList>
    </citation>
    <scope>NUCLEOTIDE SEQUENCE [LARGE SCALE GENOMIC DNA]</scope>
    <source>
        <strain evidence="2 3">JCM 13519</strain>
    </source>
</reference>
<feature type="transmembrane region" description="Helical" evidence="1">
    <location>
        <begin position="66"/>
        <end position="85"/>
    </location>
</feature>
<proteinExistence type="predicted"/>
<name>A0ABV5UN83_9MICC</name>
<keyword evidence="1" id="KW-0472">Membrane</keyword>
<evidence type="ECO:0000256" key="1">
    <source>
        <dbReference type="SAM" id="Phobius"/>
    </source>
</evidence>
<evidence type="ECO:0008006" key="4">
    <source>
        <dbReference type="Google" id="ProtNLM"/>
    </source>
</evidence>
<evidence type="ECO:0000313" key="2">
    <source>
        <dbReference type="EMBL" id="MFB9713978.1"/>
    </source>
</evidence>
<comment type="caution">
    <text evidence="2">The sequence shown here is derived from an EMBL/GenBank/DDBJ whole genome shotgun (WGS) entry which is preliminary data.</text>
</comment>
<gene>
    <name evidence="2" type="ORF">ACFFPI_07390</name>
</gene>
<dbReference type="EMBL" id="JBHMBH010000019">
    <property type="protein sequence ID" value="MFB9713978.1"/>
    <property type="molecule type" value="Genomic_DNA"/>
</dbReference>
<evidence type="ECO:0000313" key="3">
    <source>
        <dbReference type="Proteomes" id="UP001589536"/>
    </source>
</evidence>
<organism evidence="2 3">
    <name type="scientific">Arthrobacter methylotrophus</name>
    <dbReference type="NCBI Taxonomy" id="121291"/>
    <lineage>
        <taxon>Bacteria</taxon>
        <taxon>Bacillati</taxon>
        <taxon>Actinomycetota</taxon>
        <taxon>Actinomycetes</taxon>
        <taxon>Micrococcales</taxon>
        <taxon>Micrococcaceae</taxon>
        <taxon>Arthrobacter</taxon>
    </lineage>
</organism>
<accession>A0ABV5UN83</accession>
<keyword evidence="3" id="KW-1185">Reference proteome</keyword>
<sequence>MTETATAKAAFAPAWPYLYKAPAGNRITAPYGQSSAFNRDLTVDELKPLTDSFPVPGRKLRLIGGYTFLGSYLAGVALWFATTVMEDSHALPNDFAKQLHAGVEVFGALVLIGAALGIAGIVTDLIAWKKWGKVLEGAWGRYEGRIVRTRSLPKGRREQVNLLGQRLDGVLEQLDGNDPMACQLDADARSAIGQYIDRPALSKDARRVARSAVADARVQQVRDEYEAAVAAENVTLQIAEKAVEAIQDYAAEVNAAVAEQEIIELAVALSAGR</sequence>
<keyword evidence="1" id="KW-1133">Transmembrane helix</keyword>
<dbReference type="Proteomes" id="UP001589536">
    <property type="component" value="Unassembled WGS sequence"/>
</dbReference>
<protein>
    <recommendedName>
        <fullName evidence="4">5-bromo-4-chloroindolyl phosphate hydrolysis protein</fullName>
    </recommendedName>
</protein>